<dbReference type="InterPro" id="IPR050950">
    <property type="entry name" value="HTH-type_LysR_regulators"/>
</dbReference>
<dbReference type="Proteomes" id="UP001500618">
    <property type="component" value="Unassembled WGS sequence"/>
</dbReference>
<dbReference type="EMBL" id="BAAANY010000020">
    <property type="protein sequence ID" value="GAA1695426.1"/>
    <property type="molecule type" value="Genomic_DNA"/>
</dbReference>
<evidence type="ECO:0000313" key="7">
    <source>
        <dbReference type="Proteomes" id="UP001500618"/>
    </source>
</evidence>
<dbReference type="PANTHER" id="PTHR30419">
    <property type="entry name" value="HTH-TYPE TRANSCRIPTIONAL REGULATOR YBHD"/>
    <property type="match status" value="1"/>
</dbReference>
<evidence type="ECO:0000256" key="3">
    <source>
        <dbReference type="ARBA" id="ARBA00023125"/>
    </source>
</evidence>
<dbReference type="SUPFAM" id="SSF46785">
    <property type="entry name" value="Winged helix' DNA-binding domain"/>
    <property type="match status" value="1"/>
</dbReference>
<dbReference type="InterPro" id="IPR036388">
    <property type="entry name" value="WH-like_DNA-bd_sf"/>
</dbReference>
<dbReference type="InterPro" id="IPR005119">
    <property type="entry name" value="LysR_subst-bd"/>
</dbReference>
<keyword evidence="3" id="KW-0238">DNA-binding</keyword>
<dbReference type="SUPFAM" id="SSF53850">
    <property type="entry name" value="Periplasmic binding protein-like II"/>
    <property type="match status" value="1"/>
</dbReference>
<keyword evidence="4" id="KW-0804">Transcription</keyword>
<evidence type="ECO:0000256" key="1">
    <source>
        <dbReference type="ARBA" id="ARBA00009437"/>
    </source>
</evidence>
<keyword evidence="2" id="KW-0805">Transcription regulation</keyword>
<keyword evidence="7" id="KW-1185">Reference proteome</keyword>
<feature type="domain" description="HTH lysR-type" evidence="5">
    <location>
        <begin position="3"/>
        <end position="60"/>
    </location>
</feature>
<dbReference type="PANTHER" id="PTHR30419:SF31">
    <property type="entry name" value="BLR3139 PROTEIN"/>
    <property type="match status" value="1"/>
</dbReference>
<dbReference type="PROSITE" id="PS50931">
    <property type="entry name" value="HTH_LYSR"/>
    <property type="match status" value="1"/>
</dbReference>
<gene>
    <name evidence="6" type="ORF">GCM10009765_50800</name>
</gene>
<evidence type="ECO:0000256" key="4">
    <source>
        <dbReference type="ARBA" id="ARBA00023163"/>
    </source>
</evidence>
<dbReference type="Gene3D" id="1.10.10.10">
    <property type="entry name" value="Winged helix-like DNA-binding domain superfamily/Winged helix DNA-binding domain"/>
    <property type="match status" value="1"/>
</dbReference>
<evidence type="ECO:0000259" key="5">
    <source>
        <dbReference type="PROSITE" id="PS50931"/>
    </source>
</evidence>
<accession>A0ABP4TXD1</accession>
<comment type="similarity">
    <text evidence="1">Belongs to the LysR transcriptional regulatory family.</text>
</comment>
<dbReference type="InterPro" id="IPR036390">
    <property type="entry name" value="WH_DNA-bd_sf"/>
</dbReference>
<protein>
    <submittedName>
        <fullName evidence="6">LysR substrate-binding domain-containing protein</fullName>
    </submittedName>
</protein>
<proteinExistence type="inferred from homology"/>
<organism evidence="6 7">
    <name type="scientific">Fodinicola feengrottensis</name>
    <dbReference type="NCBI Taxonomy" id="435914"/>
    <lineage>
        <taxon>Bacteria</taxon>
        <taxon>Bacillati</taxon>
        <taxon>Actinomycetota</taxon>
        <taxon>Actinomycetes</taxon>
        <taxon>Mycobacteriales</taxon>
        <taxon>Fodinicola</taxon>
    </lineage>
</organism>
<evidence type="ECO:0000256" key="2">
    <source>
        <dbReference type="ARBA" id="ARBA00023015"/>
    </source>
</evidence>
<dbReference type="Pfam" id="PF03466">
    <property type="entry name" value="LysR_substrate"/>
    <property type="match status" value="1"/>
</dbReference>
<comment type="caution">
    <text evidence="6">The sequence shown here is derived from an EMBL/GenBank/DDBJ whole genome shotgun (WGS) entry which is preliminary data.</text>
</comment>
<dbReference type="Pfam" id="PF00126">
    <property type="entry name" value="HTH_1"/>
    <property type="match status" value="1"/>
</dbReference>
<reference evidence="7" key="1">
    <citation type="journal article" date="2019" name="Int. J. Syst. Evol. Microbiol.">
        <title>The Global Catalogue of Microorganisms (GCM) 10K type strain sequencing project: providing services to taxonomists for standard genome sequencing and annotation.</title>
        <authorList>
            <consortium name="The Broad Institute Genomics Platform"/>
            <consortium name="The Broad Institute Genome Sequencing Center for Infectious Disease"/>
            <person name="Wu L."/>
            <person name="Ma J."/>
        </authorList>
    </citation>
    <scope>NUCLEOTIDE SEQUENCE [LARGE SCALE GENOMIC DNA]</scope>
    <source>
        <strain evidence="7">JCM 14718</strain>
    </source>
</reference>
<evidence type="ECO:0000313" key="6">
    <source>
        <dbReference type="EMBL" id="GAA1695426.1"/>
    </source>
</evidence>
<dbReference type="InterPro" id="IPR000847">
    <property type="entry name" value="LysR_HTH_N"/>
</dbReference>
<sequence>MNVELRHLEYFVTVAEERHFTRAAARLHIAQSGLSASIRALEQELGAPLFTRSTRRVELTDAGRALLSEARRTLDGAAAARDAVAAVQGLLRGTLAVGTEQCLGAPDVPSTLAAFRLRHPGVRVELLQDGSSSLIDKVRQGQLDVAFVAVDTLGDTPGLLPMMVRPMVVLCHRSHWLAGQSTVDLAAIAGEVFIDFPPNWAGRTMADAAFARAGLRRKVGLQVNDVHTQLELLGHDLGIAVVPEPIANKPQAADLHRVELDGHPMRWHVCAAIPPDGRPTPAARALLDQIPELANYEPASALSS</sequence>
<dbReference type="Gene3D" id="3.40.190.290">
    <property type="match status" value="1"/>
</dbReference>
<name>A0ABP4TXD1_9ACTN</name>
<dbReference type="PRINTS" id="PR00039">
    <property type="entry name" value="HTHLYSR"/>
</dbReference>